<sequence length="96" mass="9796">MAQRASRHENATGARASSQTSMSLPAPASAETAGPSALASNTTVGIAAPPCLRLLAPWRAGAPARSAGARWPPGAPLSTGRERIFAGVFTHYTTEP</sequence>
<evidence type="ECO:0000313" key="3">
    <source>
        <dbReference type="Proteomes" id="UP000075420"/>
    </source>
</evidence>
<proteinExistence type="predicted"/>
<dbReference type="AlphaFoldDB" id="A0A150PUR6"/>
<name>A0A150PUR6_SORCE</name>
<evidence type="ECO:0000256" key="1">
    <source>
        <dbReference type="SAM" id="MobiDB-lite"/>
    </source>
</evidence>
<evidence type="ECO:0000313" key="2">
    <source>
        <dbReference type="EMBL" id="KYF59434.1"/>
    </source>
</evidence>
<dbReference type="EMBL" id="JELY01000426">
    <property type="protein sequence ID" value="KYF59434.1"/>
    <property type="molecule type" value="Genomic_DNA"/>
</dbReference>
<gene>
    <name evidence="2" type="ORF">BE08_28340</name>
</gene>
<reference evidence="2 3" key="1">
    <citation type="submission" date="2014-02" db="EMBL/GenBank/DDBJ databases">
        <title>The small core and large imbalanced accessory genome model reveals a collaborative survival strategy of Sorangium cellulosum strains in nature.</title>
        <authorList>
            <person name="Han K."/>
            <person name="Peng R."/>
            <person name="Blom J."/>
            <person name="Li Y.-Z."/>
        </authorList>
    </citation>
    <scope>NUCLEOTIDE SEQUENCE [LARGE SCALE GENOMIC DNA]</scope>
    <source>
        <strain evidence="2 3">So0157-25</strain>
    </source>
</reference>
<feature type="region of interest" description="Disordered" evidence="1">
    <location>
        <begin position="1"/>
        <end position="39"/>
    </location>
</feature>
<feature type="compositionally biased region" description="Basic and acidic residues" evidence="1">
    <location>
        <begin position="1"/>
        <end position="10"/>
    </location>
</feature>
<comment type="caution">
    <text evidence="2">The sequence shown here is derived from an EMBL/GenBank/DDBJ whole genome shotgun (WGS) entry which is preliminary data.</text>
</comment>
<organism evidence="2 3">
    <name type="scientific">Sorangium cellulosum</name>
    <name type="common">Polyangium cellulosum</name>
    <dbReference type="NCBI Taxonomy" id="56"/>
    <lineage>
        <taxon>Bacteria</taxon>
        <taxon>Pseudomonadati</taxon>
        <taxon>Myxococcota</taxon>
        <taxon>Polyangia</taxon>
        <taxon>Polyangiales</taxon>
        <taxon>Polyangiaceae</taxon>
        <taxon>Sorangium</taxon>
    </lineage>
</organism>
<accession>A0A150PUR6</accession>
<protein>
    <submittedName>
        <fullName evidence="2">Uncharacterized protein</fullName>
    </submittedName>
</protein>
<dbReference type="Proteomes" id="UP000075420">
    <property type="component" value="Unassembled WGS sequence"/>
</dbReference>